<evidence type="ECO:0000256" key="3">
    <source>
        <dbReference type="ARBA" id="ARBA00018210"/>
    </source>
</evidence>
<comment type="similarity">
    <text evidence="2">Belongs to the SRA family.</text>
</comment>
<evidence type="ECO:0000256" key="2">
    <source>
        <dbReference type="ARBA" id="ARBA00005929"/>
    </source>
</evidence>
<dbReference type="InterPro" id="IPR012607">
    <property type="entry name" value="SRA-like"/>
</dbReference>
<evidence type="ECO:0000256" key="1">
    <source>
        <dbReference type="ARBA" id="ARBA00004057"/>
    </source>
</evidence>
<sequence length="56" mass="6489">MKSNAAARRLLGMNHWRSNTQQMQYVSWHVAARTGKQAPGWIAVRTRSSDFCYFTD</sequence>
<organism evidence="5">
    <name type="scientific">Enterobacter agglomerans</name>
    <name type="common">Erwinia herbicola</name>
    <name type="synonym">Pantoea agglomerans</name>
    <dbReference type="NCBI Taxonomy" id="549"/>
    <lineage>
        <taxon>Bacteria</taxon>
        <taxon>Pseudomonadati</taxon>
        <taxon>Pseudomonadota</taxon>
        <taxon>Gammaproteobacteria</taxon>
        <taxon>Enterobacterales</taxon>
        <taxon>Erwiniaceae</taxon>
        <taxon>Pantoea</taxon>
        <taxon>Pantoea agglomerans group</taxon>
    </lineage>
</organism>
<reference evidence="5" key="1">
    <citation type="submission" date="2019-11" db="EMBL/GenBank/DDBJ databases">
        <authorList>
            <person name="Feng L."/>
        </authorList>
    </citation>
    <scope>NUCLEOTIDE SEQUENCE</scope>
    <source>
        <strain evidence="5">PagglomeransLFYP105</strain>
    </source>
</reference>
<name>A0A6N2YQ89_ENTAG</name>
<protein>
    <recommendedName>
        <fullName evidence="3">Stationary-phase-induced ribosome-associated protein</fullName>
    </recommendedName>
    <alternativeName>
        <fullName evidence="4">30S ribosomal protein S22</fullName>
    </alternativeName>
</protein>
<evidence type="ECO:0000313" key="5">
    <source>
        <dbReference type="EMBL" id="VYT67998.1"/>
    </source>
</evidence>
<proteinExistence type="inferred from homology"/>
<dbReference type="AlphaFoldDB" id="A0A6N2YQ89"/>
<accession>A0A6N2YQ89</accession>
<dbReference type="EMBL" id="CACRUS010000003">
    <property type="protein sequence ID" value="VYT67998.1"/>
    <property type="molecule type" value="Genomic_DNA"/>
</dbReference>
<evidence type="ECO:0000256" key="4">
    <source>
        <dbReference type="ARBA" id="ARBA00029685"/>
    </source>
</evidence>
<comment type="function">
    <text evidence="1">Although this protein associates with the 30S subunit of the ribosome it is not considered to be a bona fide ribosomal protein.</text>
</comment>
<dbReference type="GO" id="GO:0006412">
    <property type="term" value="P:translation"/>
    <property type="evidence" value="ECO:0007669"/>
    <property type="project" value="InterPro"/>
</dbReference>
<dbReference type="NCBIfam" id="NF007473">
    <property type="entry name" value="PRK10057.1"/>
    <property type="match status" value="1"/>
</dbReference>
<gene>
    <name evidence="5" type="ORF">PALFYP105_02221</name>
</gene>